<feature type="compositionally biased region" description="Low complexity" evidence="3">
    <location>
        <begin position="33"/>
        <end position="46"/>
    </location>
</feature>
<feature type="domain" description="N-acetyltransferase" evidence="4">
    <location>
        <begin position="186"/>
        <end position="273"/>
    </location>
</feature>
<dbReference type="InterPro" id="IPR050680">
    <property type="entry name" value="YpeA/RimI_acetyltransf"/>
</dbReference>
<name>A0AAX4PC85_9CHLO</name>
<dbReference type="Gene3D" id="3.40.630.30">
    <property type="match status" value="1"/>
</dbReference>
<dbReference type="GO" id="GO:0016747">
    <property type="term" value="F:acyltransferase activity, transferring groups other than amino-acyl groups"/>
    <property type="evidence" value="ECO:0007669"/>
    <property type="project" value="InterPro"/>
</dbReference>
<protein>
    <submittedName>
        <fullName evidence="5">N-acetyltransferase domain-containing protein</fullName>
    </submittedName>
</protein>
<dbReference type="Proteomes" id="UP001472866">
    <property type="component" value="Chromosome 08"/>
</dbReference>
<gene>
    <name evidence="5" type="ORF">HKI87_08g51660</name>
</gene>
<dbReference type="Pfam" id="PF00583">
    <property type="entry name" value="Acetyltransf_1"/>
    <property type="match status" value="1"/>
</dbReference>
<dbReference type="AlphaFoldDB" id="A0AAX4PC85"/>
<dbReference type="InterPro" id="IPR016181">
    <property type="entry name" value="Acyl_CoA_acyltransferase"/>
</dbReference>
<evidence type="ECO:0000313" key="5">
    <source>
        <dbReference type="EMBL" id="WZN63617.1"/>
    </source>
</evidence>
<reference evidence="5 6" key="1">
    <citation type="submission" date="2024-03" db="EMBL/GenBank/DDBJ databases">
        <title>Complete genome sequence of the green alga Chloropicon roscoffensis RCC1871.</title>
        <authorList>
            <person name="Lemieux C."/>
            <person name="Pombert J.-F."/>
            <person name="Otis C."/>
            <person name="Turmel M."/>
        </authorList>
    </citation>
    <scope>NUCLEOTIDE SEQUENCE [LARGE SCALE GENOMIC DNA]</scope>
    <source>
        <strain evidence="5 6">RCC1871</strain>
    </source>
</reference>
<keyword evidence="1" id="KW-0808">Transferase</keyword>
<accession>A0AAX4PC85</accession>
<dbReference type="PANTHER" id="PTHR43420">
    <property type="entry name" value="ACETYLTRANSFERASE"/>
    <property type="match status" value="1"/>
</dbReference>
<dbReference type="SUPFAM" id="SSF55729">
    <property type="entry name" value="Acyl-CoA N-acyltransferases (Nat)"/>
    <property type="match status" value="1"/>
</dbReference>
<dbReference type="CDD" id="cd04301">
    <property type="entry name" value="NAT_SF"/>
    <property type="match status" value="1"/>
</dbReference>
<evidence type="ECO:0000256" key="3">
    <source>
        <dbReference type="SAM" id="MobiDB-lite"/>
    </source>
</evidence>
<evidence type="ECO:0000256" key="2">
    <source>
        <dbReference type="ARBA" id="ARBA00023315"/>
    </source>
</evidence>
<proteinExistence type="predicted"/>
<dbReference type="PROSITE" id="PS51186">
    <property type="entry name" value="GNAT"/>
    <property type="match status" value="1"/>
</dbReference>
<keyword evidence="6" id="KW-1185">Reference proteome</keyword>
<evidence type="ECO:0000259" key="4">
    <source>
        <dbReference type="PROSITE" id="PS51186"/>
    </source>
</evidence>
<evidence type="ECO:0000313" key="6">
    <source>
        <dbReference type="Proteomes" id="UP001472866"/>
    </source>
</evidence>
<organism evidence="5 6">
    <name type="scientific">Chloropicon roscoffensis</name>
    <dbReference type="NCBI Taxonomy" id="1461544"/>
    <lineage>
        <taxon>Eukaryota</taxon>
        <taxon>Viridiplantae</taxon>
        <taxon>Chlorophyta</taxon>
        <taxon>Chloropicophyceae</taxon>
        <taxon>Chloropicales</taxon>
        <taxon>Chloropicaceae</taxon>
        <taxon>Chloropicon</taxon>
    </lineage>
</organism>
<feature type="region of interest" description="Disordered" evidence="3">
    <location>
        <begin position="1"/>
        <end position="59"/>
    </location>
</feature>
<sequence>MRRAEAMRSGLGGGTRARAVTRNSFLRTREARAAAPRVPESGSRGRSQGGNGPPGRRKKGLDVYEAELGDFQMVSNLLVEAFYTDTKDEENNLSAMQRRGLERDQNLDLRARYGRATKEGKGLIRSAILVAGEVDGEGSERDLGCVALGTTPFNGDQAQLSIRDLYSYTNRAGSNQQDDVELRPVVANLAVRPEARRRGIAKKLMSRCERVCAEWGYQEIWLLVEKDNPKARRLYRKLGYKERREEEDDSYKLVEGKLRQVDVTNVYMRKSLRPFPVRQVENADWPRVAVVAAALALSANPEVREAFLALLTRAGIDTSIVEDLVSRFL</sequence>
<keyword evidence="2" id="KW-0012">Acyltransferase</keyword>
<dbReference type="EMBL" id="CP151508">
    <property type="protein sequence ID" value="WZN63617.1"/>
    <property type="molecule type" value="Genomic_DNA"/>
</dbReference>
<dbReference type="InterPro" id="IPR000182">
    <property type="entry name" value="GNAT_dom"/>
</dbReference>
<evidence type="ECO:0000256" key="1">
    <source>
        <dbReference type="ARBA" id="ARBA00022679"/>
    </source>
</evidence>
<dbReference type="PANTHER" id="PTHR43420:SF47">
    <property type="entry name" value="N-ACETYLTRANSFERASE DOMAIN-CONTAINING PROTEIN"/>
    <property type="match status" value="1"/>
</dbReference>